<dbReference type="Proteomes" id="UP000008461">
    <property type="component" value="Chromosome"/>
</dbReference>
<evidence type="ECO:0000313" key="1">
    <source>
        <dbReference type="EMBL" id="AEE52444.1"/>
    </source>
</evidence>
<name>F4KUK8_HALH1</name>
<reference key="2">
    <citation type="submission" date="2011-04" db="EMBL/GenBank/DDBJ databases">
        <title>Complete sequence of chromosome of Haliscomenobacter hydrossis DSM 1100.</title>
        <authorList>
            <consortium name="US DOE Joint Genome Institute (JGI-PGF)"/>
            <person name="Lucas S."/>
            <person name="Han J."/>
            <person name="Lapidus A."/>
            <person name="Bruce D."/>
            <person name="Goodwin L."/>
            <person name="Pitluck S."/>
            <person name="Peters L."/>
            <person name="Kyrpides N."/>
            <person name="Mavromatis K."/>
            <person name="Ivanova N."/>
            <person name="Ovchinnikova G."/>
            <person name="Pagani I."/>
            <person name="Daligault H."/>
            <person name="Detter J.C."/>
            <person name="Han C."/>
            <person name="Land M."/>
            <person name="Hauser L."/>
            <person name="Markowitz V."/>
            <person name="Cheng J.-F."/>
            <person name="Hugenholtz P."/>
            <person name="Woyke T."/>
            <person name="Wu D."/>
            <person name="Verbarg S."/>
            <person name="Frueling A."/>
            <person name="Brambilla E."/>
            <person name="Klenk H.-P."/>
            <person name="Eisen J.A."/>
        </authorList>
    </citation>
    <scope>NUCLEOTIDE SEQUENCE</scope>
    <source>
        <strain>DSM 1100</strain>
    </source>
</reference>
<dbReference type="AlphaFoldDB" id="F4KUK8"/>
<dbReference type="HOGENOM" id="CLU_1193471_0_0_10"/>
<evidence type="ECO:0008006" key="3">
    <source>
        <dbReference type="Google" id="ProtNLM"/>
    </source>
</evidence>
<dbReference type="OrthoDB" id="981722at2"/>
<keyword evidence="2" id="KW-1185">Reference proteome</keyword>
<proteinExistence type="predicted"/>
<organism evidence="1 2">
    <name type="scientific">Haliscomenobacter hydrossis (strain ATCC 27775 / DSM 1100 / LMG 10767 / O)</name>
    <dbReference type="NCBI Taxonomy" id="760192"/>
    <lineage>
        <taxon>Bacteria</taxon>
        <taxon>Pseudomonadati</taxon>
        <taxon>Bacteroidota</taxon>
        <taxon>Saprospiria</taxon>
        <taxon>Saprospirales</taxon>
        <taxon>Haliscomenobacteraceae</taxon>
        <taxon>Haliscomenobacter</taxon>
    </lineage>
</organism>
<dbReference type="KEGG" id="hhy:Halhy_4607"/>
<protein>
    <recommendedName>
        <fullName evidence="3">Outer membrane protein beta-barrel domain-containing protein</fullName>
    </recommendedName>
</protein>
<accession>F4KUK8</accession>
<dbReference type="EMBL" id="CP002691">
    <property type="protein sequence ID" value="AEE52444.1"/>
    <property type="molecule type" value="Genomic_DNA"/>
</dbReference>
<gene>
    <name evidence="1" type="ordered locus">Halhy_4607</name>
</gene>
<reference evidence="1 2" key="1">
    <citation type="journal article" date="2011" name="Stand. Genomic Sci.">
        <title>Complete genome sequence of Haliscomenobacter hydrossis type strain (O).</title>
        <authorList>
            <consortium name="US DOE Joint Genome Institute (JGI-PGF)"/>
            <person name="Daligault H."/>
            <person name="Lapidus A."/>
            <person name="Zeytun A."/>
            <person name="Nolan M."/>
            <person name="Lucas S."/>
            <person name="Del Rio T.G."/>
            <person name="Tice H."/>
            <person name="Cheng J.F."/>
            <person name="Tapia R."/>
            <person name="Han C."/>
            <person name="Goodwin L."/>
            <person name="Pitluck S."/>
            <person name="Liolios K."/>
            <person name="Pagani I."/>
            <person name="Ivanova N."/>
            <person name="Huntemann M."/>
            <person name="Mavromatis K."/>
            <person name="Mikhailova N."/>
            <person name="Pati A."/>
            <person name="Chen A."/>
            <person name="Palaniappan K."/>
            <person name="Land M."/>
            <person name="Hauser L."/>
            <person name="Brambilla E.M."/>
            <person name="Rohde M."/>
            <person name="Verbarg S."/>
            <person name="Goker M."/>
            <person name="Bristow J."/>
            <person name="Eisen J.A."/>
            <person name="Markowitz V."/>
            <person name="Hugenholtz P."/>
            <person name="Kyrpides N.C."/>
            <person name="Klenk H.P."/>
            <person name="Woyke T."/>
        </authorList>
    </citation>
    <scope>NUCLEOTIDE SEQUENCE [LARGE SCALE GENOMIC DNA]</scope>
    <source>
        <strain evidence="2">ATCC 27775 / DSM 1100 / LMG 10767 / O</strain>
    </source>
</reference>
<dbReference type="STRING" id="760192.Halhy_4607"/>
<evidence type="ECO:0000313" key="2">
    <source>
        <dbReference type="Proteomes" id="UP000008461"/>
    </source>
</evidence>
<sequence length="232" mass="25392">MLKKFAMMTVASFLALTMINGQSIGFEFGGHFRNLLLSDQFNEVFDSPFKIGGSIGANALIPLGSQRLQLFPAVRYITKGGDLKVDENLGSVDGVNDGKMRLSYLEFAPQLQIRFSEDSKSFFLAGGPTLNLGIGGKCDHCLNKSAQFGSTFVDDFKSLTFGVNLSGGIIRTNEETSKTFFSAINIGFGFDDVRTEGGPYTDSYRTQPTLGGILQNFYIGLNFGYLFPLYTH</sequence>
<dbReference type="RefSeq" id="WP_013766982.1">
    <property type="nucleotide sequence ID" value="NC_015510.1"/>
</dbReference>